<dbReference type="eggNOG" id="ENOG502RNQ4">
    <property type="taxonomic scope" value="Eukaryota"/>
</dbReference>
<dbReference type="HOGENOM" id="CLU_048616_0_0_1"/>
<dbReference type="InParanoid" id="E9EIL8"/>
<name>E9EIL8_METAQ</name>
<dbReference type="OrthoDB" id="4367324at2759"/>
<sequence>MASQRTAPTLRHVLCQQKPTIRCKSKLNRNSRNAFWPELDVVTIWRDFNLANLNESYGHILDADDPQHPLDLPQVEILQGVETKVDRDIGHLIGWNDALMQQTLPVAKTRLGICQESNLTYRYSTPDKSFIARLPNARSASQVAHVIGLDNPLEPVLVVGLERLSSKWTSMKLLAKLPEPIGEITLPVRQLGHLCQISGTRYGYIQTEEELVACCFSDSDAGNERNLTVAIMPIPWTKHGLNMLTTELALWWLCMIAMSPNHSRRIQKEQDMVKINEWECLRHDAGTIVMRHQYSNFEKSMNGATPSIAFTNLGPTSPGVVVNQDLVFTPQGPTSPGVVINQDHSADSVEPKDPNNLHSPAALENWDCLSNSADPNAWYNMDNWVNFSIPNSPNMLSMNRVSDSDSNHNTKHQ</sequence>
<reference evidence="2 3" key="1">
    <citation type="journal article" date="2011" name="PLoS Genet.">
        <title>Genome sequencing and comparative transcriptomics of the model entomopathogenic fungi Metarhizium anisopliae and M. acridum.</title>
        <authorList>
            <person name="Gao Q."/>
            <person name="Jin K."/>
            <person name="Ying S.H."/>
            <person name="Zhang Y."/>
            <person name="Xiao G."/>
            <person name="Shang Y."/>
            <person name="Duan Z."/>
            <person name="Hu X."/>
            <person name="Xie X.Q."/>
            <person name="Zhou G."/>
            <person name="Peng G."/>
            <person name="Luo Z."/>
            <person name="Huang W."/>
            <person name="Wang B."/>
            <person name="Fang W."/>
            <person name="Wang S."/>
            <person name="Zhong Y."/>
            <person name="Ma L.J."/>
            <person name="St Leger R.J."/>
            <person name="Zhao G.P."/>
            <person name="Pei Y."/>
            <person name="Feng M.G."/>
            <person name="Xia Y."/>
            <person name="Wang C."/>
        </authorList>
    </citation>
    <scope>NUCLEOTIDE SEQUENCE [LARGE SCALE GENOMIC DNA]</scope>
    <source>
        <strain evidence="2 3">CQMa 102</strain>
    </source>
</reference>
<dbReference type="EMBL" id="GL698645">
    <property type="protein sequence ID" value="EFY84238.1"/>
    <property type="molecule type" value="Genomic_DNA"/>
</dbReference>
<accession>E9EIL8</accession>
<feature type="compositionally biased region" description="Basic and acidic residues" evidence="1">
    <location>
        <begin position="344"/>
        <end position="355"/>
    </location>
</feature>
<gene>
    <name evidence="2" type="ORF">MAC_09716</name>
</gene>
<evidence type="ECO:0000313" key="3">
    <source>
        <dbReference type="Proteomes" id="UP000002499"/>
    </source>
</evidence>
<dbReference type="AlphaFoldDB" id="E9EIL8"/>
<dbReference type="STRING" id="655827.E9EIL8"/>
<evidence type="ECO:0000256" key="1">
    <source>
        <dbReference type="SAM" id="MobiDB-lite"/>
    </source>
</evidence>
<feature type="region of interest" description="Disordered" evidence="1">
    <location>
        <begin position="334"/>
        <end position="359"/>
    </location>
</feature>
<dbReference type="OMA" id="INEWECL"/>
<organism evidence="3">
    <name type="scientific">Metarhizium acridum (strain CQMa 102)</name>
    <dbReference type="NCBI Taxonomy" id="655827"/>
    <lineage>
        <taxon>Eukaryota</taxon>
        <taxon>Fungi</taxon>
        <taxon>Dikarya</taxon>
        <taxon>Ascomycota</taxon>
        <taxon>Pezizomycotina</taxon>
        <taxon>Sordariomycetes</taxon>
        <taxon>Hypocreomycetidae</taxon>
        <taxon>Hypocreales</taxon>
        <taxon>Clavicipitaceae</taxon>
        <taxon>Metarhizium</taxon>
    </lineage>
</organism>
<proteinExistence type="predicted"/>
<dbReference type="Proteomes" id="UP000002499">
    <property type="component" value="Unassembled WGS sequence"/>
</dbReference>
<protein>
    <submittedName>
        <fullName evidence="2">Uncharacterized protein</fullName>
    </submittedName>
</protein>
<evidence type="ECO:0000313" key="2">
    <source>
        <dbReference type="EMBL" id="EFY84238.1"/>
    </source>
</evidence>
<keyword evidence="3" id="KW-1185">Reference proteome</keyword>